<evidence type="ECO:0000256" key="1">
    <source>
        <dbReference type="SAM" id="Phobius"/>
    </source>
</evidence>
<evidence type="ECO:0000313" key="3">
    <source>
        <dbReference type="Proteomes" id="UP000823933"/>
    </source>
</evidence>
<accession>A0A9D1TWH7</accession>
<dbReference type="Gene3D" id="1.10.1760.20">
    <property type="match status" value="1"/>
</dbReference>
<dbReference type="Proteomes" id="UP000823933">
    <property type="component" value="Unassembled WGS sequence"/>
</dbReference>
<dbReference type="NCBIfam" id="TIGR02357">
    <property type="entry name" value="ECF_ThiT_YuaJ"/>
    <property type="match status" value="1"/>
</dbReference>
<dbReference type="InterPro" id="IPR012651">
    <property type="entry name" value="Thia_Transptr_ThiT"/>
</dbReference>
<dbReference type="GO" id="GO:0015234">
    <property type="term" value="F:thiamine transmembrane transporter activity"/>
    <property type="evidence" value="ECO:0007669"/>
    <property type="project" value="InterPro"/>
</dbReference>
<keyword evidence="1" id="KW-0812">Transmembrane</keyword>
<reference evidence="2" key="2">
    <citation type="submission" date="2021-04" db="EMBL/GenBank/DDBJ databases">
        <authorList>
            <person name="Gilroy R."/>
        </authorList>
    </citation>
    <scope>NUCLEOTIDE SEQUENCE</scope>
    <source>
        <strain evidence="2">ChiHcolR34-3080</strain>
    </source>
</reference>
<dbReference type="EMBL" id="DXHQ01000094">
    <property type="protein sequence ID" value="HIW09316.1"/>
    <property type="molecule type" value="Genomic_DNA"/>
</dbReference>
<evidence type="ECO:0000313" key="2">
    <source>
        <dbReference type="EMBL" id="HIW09316.1"/>
    </source>
</evidence>
<feature type="transmembrane region" description="Helical" evidence="1">
    <location>
        <begin position="58"/>
        <end position="76"/>
    </location>
</feature>
<dbReference type="Pfam" id="PF09515">
    <property type="entry name" value="Thia_YuaJ"/>
    <property type="match status" value="1"/>
</dbReference>
<keyword evidence="1" id="KW-1133">Transmembrane helix</keyword>
<feature type="transmembrane region" description="Helical" evidence="1">
    <location>
        <begin position="160"/>
        <end position="179"/>
    </location>
</feature>
<reference evidence="2" key="1">
    <citation type="journal article" date="2021" name="PeerJ">
        <title>Extensive microbial diversity within the chicken gut microbiome revealed by metagenomics and culture.</title>
        <authorList>
            <person name="Gilroy R."/>
            <person name="Ravi A."/>
            <person name="Getino M."/>
            <person name="Pursley I."/>
            <person name="Horton D.L."/>
            <person name="Alikhan N.F."/>
            <person name="Baker D."/>
            <person name="Gharbi K."/>
            <person name="Hall N."/>
            <person name="Watson M."/>
            <person name="Adriaenssens E.M."/>
            <person name="Foster-Nyarko E."/>
            <person name="Jarju S."/>
            <person name="Secka A."/>
            <person name="Antonio M."/>
            <person name="Oren A."/>
            <person name="Chaudhuri R.R."/>
            <person name="La Ragione R."/>
            <person name="Hildebrand F."/>
            <person name="Pallen M.J."/>
        </authorList>
    </citation>
    <scope>NUCLEOTIDE SEQUENCE</scope>
    <source>
        <strain evidence="2">ChiHcolR34-3080</strain>
    </source>
</reference>
<sequence length="191" mass="20724">MAKTYSKTRILVECALMIAAGTVLSNIKMFTMPNGGSVTLLSMLPFVLVSFRHGVKWGLFTGFVNSLLQMLLGFWAPPVPTFLYFLGEVLLDYVLAFMALGLAGLFARPFKNRLAGVAFGTFMAGLLRFLCSFLSGVLIWGNLNEGLAAWTYSLGYNASYMLPETLLTVIAAVLICKAAPQLFAAQERAAA</sequence>
<proteinExistence type="predicted"/>
<organism evidence="2 3">
    <name type="scientific">Candidatus Faecalibacterium intestinigallinarum</name>
    <dbReference type="NCBI Taxonomy" id="2838581"/>
    <lineage>
        <taxon>Bacteria</taxon>
        <taxon>Bacillati</taxon>
        <taxon>Bacillota</taxon>
        <taxon>Clostridia</taxon>
        <taxon>Eubacteriales</taxon>
        <taxon>Oscillospiraceae</taxon>
        <taxon>Faecalibacterium</taxon>
    </lineage>
</organism>
<comment type="caution">
    <text evidence="2">The sequence shown here is derived from an EMBL/GenBank/DDBJ whole genome shotgun (WGS) entry which is preliminary data.</text>
</comment>
<name>A0A9D1TWH7_9FIRM</name>
<dbReference type="GO" id="GO:0005886">
    <property type="term" value="C:plasma membrane"/>
    <property type="evidence" value="ECO:0007669"/>
    <property type="project" value="InterPro"/>
</dbReference>
<gene>
    <name evidence="2" type="primary">thiT</name>
    <name evidence="2" type="ORF">H9890_07970</name>
</gene>
<feature type="transmembrane region" description="Helical" evidence="1">
    <location>
        <begin position="114"/>
        <end position="140"/>
    </location>
</feature>
<feature type="transmembrane region" description="Helical" evidence="1">
    <location>
        <begin position="82"/>
        <end position="107"/>
    </location>
</feature>
<keyword evidence="1" id="KW-0472">Membrane</keyword>
<protein>
    <submittedName>
        <fullName evidence="2">Energy-coupled thiamine transporter ThiT</fullName>
    </submittedName>
</protein>
<dbReference type="AlphaFoldDB" id="A0A9D1TWH7"/>